<proteinExistence type="inferred from homology"/>
<name>A0A7V5HYP3_UNCAE</name>
<dbReference type="PANTHER" id="PTHR30632:SF16">
    <property type="entry name" value="MOLYBDATE_TUNGSTATE-BINDING PROTEIN WTPA"/>
    <property type="match status" value="1"/>
</dbReference>
<evidence type="ECO:0000313" key="2">
    <source>
        <dbReference type="EMBL" id="HHF97866.1"/>
    </source>
</evidence>
<dbReference type="NCBIfam" id="NF003196">
    <property type="entry name" value="PRK04168.1"/>
    <property type="match status" value="1"/>
</dbReference>
<gene>
    <name evidence="2" type="primary">wtpA</name>
    <name evidence="2" type="ORF">ENL39_00035</name>
</gene>
<dbReference type="CDD" id="cd13540">
    <property type="entry name" value="PBP2_ModA_WtpA"/>
    <property type="match status" value="1"/>
</dbReference>
<dbReference type="GO" id="GO:0030973">
    <property type="term" value="F:molybdate ion binding"/>
    <property type="evidence" value="ECO:0007669"/>
    <property type="project" value="TreeGrafter"/>
</dbReference>
<dbReference type="GO" id="GO:0015689">
    <property type="term" value="P:molybdate ion transport"/>
    <property type="evidence" value="ECO:0007669"/>
    <property type="project" value="TreeGrafter"/>
</dbReference>
<dbReference type="Gene3D" id="3.40.190.10">
    <property type="entry name" value="Periplasmic binding protein-like II"/>
    <property type="match status" value="2"/>
</dbReference>
<organism evidence="2">
    <name type="scientific">Aerophobetes bacterium</name>
    <dbReference type="NCBI Taxonomy" id="2030807"/>
    <lineage>
        <taxon>Bacteria</taxon>
        <taxon>Candidatus Aerophobota</taxon>
    </lineage>
</organism>
<dbReference type="PANTHER" id="PTHR30632">
    <property type="entry name" value="MOLYBDATE-BINDING PERIPLASMIC PROTEIN"/>
    <property type="match status" value="1"/>
</dbReference>
<dbReference type="Pfam" id="PF13531">
    <property type="entry name" value="SBP_bac_11"/>
    <property type="match status" value="1"/>
</dbReference>
<comment type="similarity">
    <text evidence="1">Belongs to the bacterial solute-binding protein 1 family. WtpA subfamily.</text>
</comment>
<dbReference type="NCBIfam" id="TIGR03730">
    <property type="entry name" value="tungstate_WtpA"/>
    <property type="match status" value="1"/>
</dbReference>
<dbReference type="GO" id="GO:1901359">
    <property type="term" value="F:tungstate binding"/>
    <property type="evidence" value="ECO:0007669"/>
    <property type="project" value="InterPro"/>
</dbReference>
<reference evidence="2" key="1">
    <citation type="journal article" date="2020" name="mSystems">
        <title>Genome- and Community-Level Interaction Insights into Carbon Utilization and Element Cycling Functions of Hydrothermarchaeota in Hydrothermal Sediment.</title>
        <authorList>
            <person name="Zhou Z."/>
            <person name="Liu Y."/>
            <person name="Xu W."/>
            <person name="Pan J."/>
            <person name="Luo Z.H."/>
            <person name="Li M."/>
        </authorList>
    </citation>
    <scope>NUCLEOTIDE SEQUENCE [LARGE SCALE GENOMIC DNA]</scope>
    <source>
        <strain evidence="2">HyVt-92</strain>
    </source>
</reference>
<sequence>MGLPLRLTLSFLVSVSFVFSLSTAFCKSGEKLIIFHAGSLTLPFAKMEEEFEEIYPGVDILREPAGSIRCIRKVTELKKPCDIIASADYALIDRFLVPQFASWNILFATNQIVLCYTEKSRYADVINRENWYKILTRKDVVWGHADPDIDPCGYRSLMVLQLAEIYYKKPGLYGMCLQNRPIENIRPKSVELISLLQTGNMDYAFEYLSVAVQHNLKFIKFPDEINLGSYRYADFYKKAKVKVKGTKPGEVAEIEGKPIVYGVTILKDAPRKKVANLFLRYLLSPEKGLRILDRMGQPPLSPPLVKGDVRMLPAEIKKMVGTGGR</sequence>
<evidence type="ECO:0000256" key="1">
    <source>
        <dbReference type="ARBA" id="ARBA00009438"/>
    </source>
</evidence>
<protein>
    <submittedName>
        <fullName evidence="2">Tungstate ABC transporter substrate-binding protein WtpA</fullName>
    </submittedName>
</protein>
<dbReference type="InterPro" id="IPR050682">
    <property type="entry name" value="ModA/WtpA"/>
</dbReference>
<accession>A0A7V5HYP3</accession>
<dbReference type="AlphaFoldDB" id="A0A7V5HYP3"/>
<dbReference type="SUPFAM" id="SSF53850">
    <property type="entry name" value="Periplasmic binding protein-like II"/>
    <property type="match status" value="1"/>
</dbReference>
<dbReference type="InterPro" id="IPR022498">
    <property type="entry name" value="ABC_trnspt_W-bd_WtpA"/>
</dbReference>
<dbReference type="Proteomes" id="UP000886070">
    <property type="component" value="Unassembled WGS sequence"/>
</dbReference>
<comment type="caution">
    <text evidence="2">The sequence shown here is derived from an EMBL/GenBank/DDBJ whole genome shotgun (WGS) entry which is preliminary data.</text>
</comment>
<dbReference type="EMBL" id="DRTT01000002">
    <property type="protein sequence ID" value="HHF97866.1"/>
    <property type="molecule type" value="Genomic_DNA"/>
</dbReference>